<feature type="region of interest" description="Disordered" evidence="1">
    <location>
        <begin position="162"/>
        <end position="192"/>
    </location>
</feature>
<dbReference type="Proteomes" id="UP000799302">
    <property type="component" value="Unassembled WGS sequence"/>
</dbReference>
<feature type="compositionally biased region" description="Basic and acidic residues" evidence="1">
    <location>
        <begin position="242"/>
        <end position="252"/>
    </location>
</feature>
<evidence type="ECO:0000313" key="5">
    <source>
        <dbReference type="Proteomes" id="UP000799302"/>
    </source>
</evidence>
<evidence type="ECO:0008006" key="6">
    <source>
        <dbReference type="Google" id="ProtNLM"/>
    </source>
</evidence>
<reference evidence="4" key="1">
    <citation type="journal article" date="2020" name="Stud. Mycol.">
        <title>101 Dothideomycetes genomes: a test case for predicting lifestyles and emergence of pathogens.</title>
        <authorList>
            <person name="Haridas S."/>
            <person name="Albert R."/>
            <person name="Binder M."/>
            <person name="Bloem J."/>
            <person name="Labutti K."/>
            <person name="Salamov A."/>
            <person name="Andreopoulos B."/>
            <person name="Baker S."/>
            <person name="Barry K."/>
            <person name="Bills G."/>
            <person name="Bluhm B."/>
            <person name="Cannon C."/>
            <person name="Castanera R."/>
            <person name="Culley D."/>
            <person name="Daum C."/>
            <person name="Ezra D."/>
            <person name="Gonzalez J."/>
            <person name="Henrissat B."/>
            <person name="Kuo A."/>
            <person name="Liang C."/>
            <person name="Lipzen A."/>
            <person name="Lutzoni F."/>
            <person name="Magnuson J."/>
            <person name="Mondo S."/>
            <person name="Nolan M."/>
            <person name="Ohm R."/>
            <person name="Pangilinan J."/>
            <person name="Park H.-J."/>
            <person name="Ramirez L."/>
            <person name="Alfaro M."/>
            <person name="Sun H."/>
            <person name="Tritt A."/>
            <person name="Yoshinaga Y."/>
            <person name="Zwiers L.-H."/>
            <person name="Turgeon B."/>
            <person name="Goodwin S."/>
            <person name="Spatafora J."/>
            <person name="Crous P."/>
            <person name="Grigoriev I."/>
        </authorList>
    </citation>
    <scope>NUCLEOTIDE SEQUENCE</scope>
    <source>
        <strain evidence="4">CBS 115976</strain>
    </source>
</reference>
<keyword evidence="2" id="KW-0812">Transmembrane</keyword>
<evidence type="ECO:0000256" key="3">
    <source>
        <dbReference type="SAM" id="SignalP"/>
    </source>
</evidence>
<feature type="transmembrane region" description="Helical" evidence="2">
    <location>
        <begin position="198"/>
        <end position="220"/>
    </location>
</feature>
<keyword evidence="5" id="KW-1185">Reference proteome</keyword>
<feature type="compositionally biased region" description="Low complexity" evidence="1">
    <location>
        <begin position="163"/>
        <end position="187"/>
    </location>
</feature>
<keyword evidence="2" id="KW-1133">Transmembrane helix</keyword>
<evidence type="ECO:0000256" key="2">
    <source>
        <dbReference type="SAM" id="Phobius"/>
    </source>
</evidence>
<accession>A0A6A6UKA8</accession>
<name>A0A6A6UKA8_9PEZI</name>
<protein>
    <recommendedName>
        <fullName evidence="6">Mid2 domain-containing protein</fullName>
    </recommendedName>
</protein>
<dbReference type="EMBL" id="MU004232">
    <property type="protein sequence ID" value="KAF2672210.1"/>
    <property type="molecule type" value="Genomic_DNA"/>
</dbReference>
<keyword evidence="2" id="KW-0472">Membrane</keyword>
<sequence>MNLRYAFSALVIGVLFLAISVVSQETPVTVITPDSDNNFFIEPPANVSSHQDYSSNPVYTLGQTLDIQWITDIPSLQFDLYQGNQTVNVTVQHLFGPTTISPGATNGMSVGFQNGTSTWSVALTPSFVLNAKIGNVFFMAALNAGNQVGFASRYFNITDPNATSSSVTSAPTTSKTSDTTPTNTPQPSLKPSIGGGSIAGIVVAALGGTFACLVVARLLWRKRRLGRQPPEKEPEDATWQKTELDAKSKDPYELNGTAVAELPGTSQLAELHSEPAELPAEEGQRLARRSEESAASIT</sequence>
<feature type="chain" id="PRO_5025342433" description="Mid2 domain-containing protein" evidence="3">
    <location>
        <begin position="25"/>
        <end position="298"/>
    </location>
</feature>
<feature type="region of interest" description="Disordered" evidence="1">
    <location>
        <begin position="227"/>
        <end position="298"/>
    </location>
</feature>
<evidence type="ECO:0000256" key="1">
    <source>
        <dbReference type="SAM" id="MobiDB-lite"/>
    </source>
</evidence>
<gene>
    <name evidence="4" type="ORF">BT63DRAFT_438048</name>
</gene>
<evidence type="ECO:0000313" key="4">
    <source>
        <dbReference type="EMBL" id="KAF2672210.1"/>
    </source>
</evidence>
<proteinExistence type="predicted"/>
<dbReference type="OrthoDB" id="5390143at2759"/>
<feature type="signal peptide" evidence="3">
    <location>
        <begin position="1"/>
        <end position="24"/>
    </location>
</feature>
<keyword evidence="3" id="KW-0732">Signal</keyword>
<organism evidence="4 5">
    <name type="scientific">Microthyrium microscopicum</name>
    <dbReference type="NCBI Taxonomy" id="703497"/>
    <lineage>
        <taxon>Eukaryota</taxon>
        <taxon>Fungi</taxon>
        <taxon>Dikarya</taxon>
        <taxon>Ascomycota</taxon>
        <taxon>Pezizomycotina</taxon>
        <taxon>Dothideomycetes</taxon>
        <taxon>Dothideomycetes incertae sedis</taxon>
        <taxon>Microthyriales</taxon>
        <taxon>Microthyriaceae</taxon>
        <taxon>Microthyrium</taxon>
    </lineage>
</organism>
<feature type="compositionally biased region" description="Basic and acidic residues" evidence="1">
    <location>
        <begin position="282"/>
        <end position="292"/>
    </location>
</feature>
<dbReference type="AlphaFoldDB" id="A0A6A6UKA8"/>